<dbReference type="Gene3D" id="2.30.110.10">
    <property type="entry name" value="Electron Transport, Fmn-binding Protein, Chain A"/>
    <property type="match status" value="1"/>
</dbReference>
<dbReference type="InterPro" id="IPR012349">
    <property type="entry name" value="Split_barrel_FMN-bd"/>
</dbReference>
<feature type="domain" description="Pyridoxamine 5'-phosphate oxidase N-terminal" evidence="1">
    <location>
        <begin position="14"/>
        <end position="93"/>
    </location>
</feature>
<dbReference type="Proteomes" id="UP000070352">
    <property type="component" value="Unassembled WGS sequence"/>
</dbReference>
<evidence type="ECO:0000259" key="1">
    <source>
        <dbReference type="Pfam" id="PF01243"/>
    </source>
</evidence>
<sequence>MSKGGCEQLPESLYQYMQEQQLVLLTTLMDQGKPFVNAISWTYAKTPTTIRFAVDQRSQIVTNIKQNPDIAMTIFHQETIYTISGQANILKDEIEGIPFKLALIEVLVQSVHEVMYYGSKISVQPQTEKTYNPEAAKKLDLQVLDALKNA</sequence>
<dbReference type="OrthoDB" id="2381603at2"/>
<dbReference type="STRING" id="1413211.U473_07045"/>
<evidence type="ECO:0000313" key="2">
    <source>
        <dbReference type="EMBL" id="KXG43794.1"/>
    </source>
</evidence>
<dbReference type="NCBIfam" id="NF005232">
    <property type="entry name" value="PRK06733.1"/>
    <property type="match status" value="1"/>
</dbReference>
<dbReference type="EMBL" id="LSKU01000001">
    <property type="protein sequence ID" value="KXG43794.1"/>
    <property type="molecule type" value="Genomic_DNA"/>
</dbReference>
<name>A0A135L450_9BACI</name>
<dbReference type="AlphaFoldDB" id="A0A135L450"/>
<keyword evidence="3" id="KW-1185">Reference proteome</keyword>
<organism evidence="2 3">
    <name type="scientific">Tepidibacillus decaturensis</name>
    <dbReference type="NCBI Taxonomy" id="1413211"/>
    <lineage>
        <taxon>Bacteria</taxon>
        <taxon>Bacillati</taxon>
        <taxon>Bacillota</taxon>
        <taxon>Bacilli</taxon>
        <taxon>Bacillales</taxon>
        <taxon>Bacillaceae</taxon>
        <taxon>Tepidibacillus</taxon>
    </lineage>
</organism>
<gene>
    <name evidence="2" type="ORF">U473_07045</name>
</gene>
<proteinExistence type="predicted"/>
<dbReference type="RefSeq" id="WP_068724743.1">
    <property type="nucleotide sequence ID" value="NZ_LSKU01000001.1"/>
</dbReference>
<protein>
    <recommendedName>
        <fullName evidence="1">Pyridoxamine 5'-phosphate oxidase N-terminal domain-containing protein</fullName>
    </recommendedName>
</protein>
<evidence type="ECO:0000313" key="3">
    <source>
        <dbReference type="Proteomes" id="UP000070352"/>
    </source>
</evidence>
<accession>A0A135L450</accession>
<dbReference type="SUPFAM" id="SSF50475">
    <property type="entry name" value="FMN-binding split barrel"/>
    <property type="match status" value="1"/>
</dbReference>
<dbReference type="Pfam" id="PF01243">
    <property type="entry name" value="PNPOx_N"/>
    <property type="match status" value="1"/>
</dbReference>
<comment type="caution">
    <text evidence="2">The sequence shown here is derived from an EMBL/GenBank/DDBJ whole genome shotgun (WGS) entry which is preliminary data.</text>
</comment>
<dbReference type="InterPro" id="IPR011576">
    <property type="entry name" value="Pyridox_Oxase_N"/>
</dbReference>
<reference evidence="2 3" key="1">
    <citation type="submission" date="2016-02" db="EMBL/GenBank/DDBJ databases">
        <title>Draft Genome for Tepidibacillus decaturensis nov. sp. Strain Z9, an Anaerobic, Moderately Thermophilic and Heterotrophic Bacterium from Deep Subsurface of the Illinois Basin, USA.</title>
        <authorList>
            <person name="Dong Y."/>
            <person name="Chang J.Y."/>
            <person name="Sanford R."/>
            <person name="Fouke B.W."/>
        </authorList>
    </citation>
    <scope>NUCLEOTIDE SEQUENCE [LARGE SCALE GENOMIC DNA]</scope>
    <source>
        <strain evidence="2 3">Z9</strain>
    </source>
</reference>